<dbReference type="Bgee" id="ENSRNOG00000007218">
    <property type="expression patterns" value="Expressed in duodenum and 14 other cell types or tissues"/>
</dbReference>
<accession>Q7TQ83</accession>
<keyword evidence="1" id="KW-0732">Signal</keyword>
<dbReference type="EMBL" id="AY310147">
    <property type="protein sequence ID" value="AAP78755.1"/>
    <property type="molecule type" value="mRNA"/>
</dbReference>
<evidence type="ECO:0000256" key="1">
    <source>
        <dbReference type="SAM" id="SignalP"/>
    </source>
</evidence>
<evidence type="ECO:0000313" key="3">
    <source>
        <dbReference type="RGD" id="1561235"/>
    </source>
</evidence>
<feature type="signal peptide" evidence="1">
    <location>
        <begin position="1"/>
        <end position="18"/>
    </location>
</feature>
<feature type="chain" id="PRO_5014106953" evidence="1">
    <location>
        <begin position="19"/>
        <end position="62"/>
    </location>
</feature>
<protein>
    <submittedName>
        <fullName evidence="2">Ac1177</fullName>
    </submittedName>
</protein>
<proteinExistence type="evidence at transcript level"/>
<dbReference type="UCSC" id="RGD:1561235">
    <property type="organism name" value="rat"/>
</dbReference>
<dbReference type="PaxDb" id="10116-ENSRNOP00000042722"/>
<name>Q7TQ83_RAT</name>
<dbReference type="RGD" id="1561235">
    <property type="gene designation" value="Leap2"/>
</dbReference>
<organism evidence="2">
    <name type="scientific">Rattus norvegicus</name>
    <name type="common">Rat</name>
    <dbReference type="NCBI Taxonomy" id="10116"/>
    <lineage>
        <taxon>Eukaryota</taxon>
        <taxon>Metazoa</taxon>
        <taxon>Chordata</taxon>
        <taxon>Craniata</taxon>
        <taxon>Vertebrata</taxon>
        <taxon>Euteleostomi</taxon>
        <taxon>Mammalia</taxon>
        <taxon>Eutheria</taxon>
        <taxon>Euarchontoglires</taxon>
        <taxon>Glires</taxon>
        <taxon>Rodentia</taxon>
        <taxon>Myomorpha</taxon>
        <taxon>Muroidea</taxon>
        <taxon>Muridae</taxon>
        <taxon>Murinae</taxon>
        <taxon>Rattus</taxon>
    </lineage>
</organism>
<dbReference type="SMR" id="Q7TQ83"/>
<dbReference type="HOGENOM" id="CLU_2903620_0_0_1"/>
<dbReference type="AGR" id="RGD:1561235"/>
<gene>
    <name evidence="3" type="primary">Leap2</name>
</gene>
<dbReference type="STRING" id="10116.ENSRNOP00000042722"/>
<sequence>MLQLKLFAVLLTCLLLLGQELVHVHLRAFSIFKDDDSAELINDSKERRMQTFLKINFLNVSN</sequence>
<reference evidence="2" key="1">
    <citation type="submission" date="2003-05" db="EMBL/GenBank/DDBJ databases">
        <title>Liver regeneration after PH.</title>
        <authorList>
            <person name="Xu C.S."/>
            <person name="Li W.Q."/>
            <person name="Li Y.C."/>
            <person name="Han H.P."/>
            <person name="Wang G.P."/>
            <person name="Chai L.Q."/>
            <person name="Yuan J.Y."/>
            <person name="Yang K.J."/>
            <person name="Yan H.M."/>
            <person name="Chang C.F."/>
            <person name="Zhao L.F."/>
            <person name="Ma H."/>
            <person name="Wang L."/>
            <person name="Wang S.F."/>
            <person name="Shi J.B."/>
            <person name="Rahman S."/>
            <person name="Wang Q.N."/>
            <person name="Zhang J.B."/>
        </authorList>
    </citation>
    <scope>NUCLEOTIDE SEQUENCE</scope>
    <source>
        <strain evidence="2">Sprague-Dawley</strain>
    </source>
</reference>
<evidence type="ECO:0000313" key="2">
    <source>
        <dbReference type="EMBL" id="AAP78755.1"/>
    </source>
</evidence>
<dbReference type="AlphaFoldDB" id="Q7TQ83"/>